<dbReference type="InterPro" id="IPR015421">
    <property type="entry name" value="PyrdxlP-dep_Trfase_major"/>
</dbReference>
<evidence type="ECO:0000256" key="2">
    <source>
        <dbReference type="ARBA" id="ARBA00009077"/>
    </source>
</evidence>
<evidence type="ECO:0000256" key="4">
    <source>
        <dbReference type="ARBA" id="ARBA00022898"/>
    </source>
</evidence>
<dbReference type="PIRSF" id="PIRSF001434">
    <property type="entry name" value="CGS"/>
    <property type="match status" value="1"/>
</dbReference>
<keyword evidence="7" id="KW-1185">Reference proteome</keyword>
<accession>A0ABX7Q3D5</accession>
<evidence type="ECO:0000313" key="6">
    <source>
        <dbReference type="EMBL" id="QSV45606.1"/>
    </source>
</evidence>
<dbReference type="InterPro" id="IPR015424">
    <property type="entry name" value="PyrdxlP-dep_Trfase"/>
</dbReference>
<dbReference type="SUPFAM" id="SSF53383">
    <property type="entry name" value="PLP-dependent transferases"/>
    <property type="match status" value="1"/>
</dbReference>
<comment type="cofactor">
    <cofactor evidence="1 5">
        <name>pyridoxal 5'-phosphate</name>
        <dbReference type="ChEBI" id="CHEBI:597326"/>
    </cofactor>
</comment>
<gene>
    <name evidence="6" type="ORF">JZM60_16055</name>
</gene>
<dbReference type="Gene3D" id="3.40.640.10">
    <property type="entry name" value="Type I PLP-dependent aspartate aminotransferase-like (Major domain)"/>
    <property type="match status" value="1"/>
</dbReference>
<dbReference type="NCBIfam" id="NF006096">
    <property type="entry name" value="PRK08248.1"/>
    <property type="match status" value="1"/>
</dbReference>
<dbReference type="Gene3D" id="3.90.1150.10">
    <property type="entry name" value="Aspartate Aminotransferase, domain 1"/>
    <property type="match status" value="1"/>
</dbReference>
<dbReference type="Proteomes" id="UP000663651">
    <property type="component" value="Chromosome"/>
</dbReference>
<dbReference type="InterPro" id="IPR006235">
    <property type="entry name" value="OAc-hSer/O-AcSer_sulfhydrylase"/>
</dbReference>
<dbReference type="PROSITE" id="PS00868">
    <property type="entry name" value="CYS_MET_METAB_PP"/>
    <property type="match status" value="1"/>
</dbReference>
<dbReference type="Pfam" id="PF01053">
    <property type="entry name" value="Cys_Met_Meta_PP"/>
    <property type="match status" value="1"/>
</dbReference>
<dbReference type="InterPro" id="IPR015422">
    <property type="entry name" value="PyrdxlP-dep_Trfase_small"/>
</dbReference>
<organism evidence="6 7">
    <name type="scientific">Geobacter benzoatilyticus</name>
    <dbReference type="NCBI Taxonomy" id="2815309"/>
    <lineage>
        <taxon>Bacteria</taxon>
        <taxon>Pseudomonadati</taxon>
        <taxon>Thermodesulfobacteriota</taxon>
        <taxon>Desulfuromonadia</taxon>
        <taxon>Geobacterales</taxon>
        <taxon>Geobacteraceae</taxon>
        <taxon>Geobacter</taxon>
    </lineage>
</organism>
<dbReference type="CDD" id="cd00614">
    <property type="entry name" value="CGS_like"/>
    <property type="match status" value="1"/>
</dbReference>
<keyword evidence="3" id="KW-0808">Transferase</keyword>
<evidence type="ECO:0000256" key="3">
    <source>
        <dbReference type="ARBA" id="ARBA00022679"/>
    </source>
</evidence>
<name>A0ABX7Q3D5_9BACT</name>
<evidence type="ECO:0000256" key="1">
    <source>
        <dbReference type="ARBA" id="ARBA00001933"/>
    </source>
</evidence>
<dbReference type="RefSeq" id="WP_207163399.1">
    <property type="nucleotide sequence ID" value="NZ_CP071382.1"/>
</dbReference>
<reference evidence="6 7" key="1">
    <citation type="submission" date="2021-03" db="EMBL/GenBank/DDBJ databases">
        <title>Geobacter metallireducens gen. nov. sp. nov., a microorganism capable of coupling the complete oxidation of organic compounds to the reduction of iron and other metals.</title>
        <authorList>
            <person name="Li Y."/>
        </authorList>
    </citation>
    <scope>NUCLEOTIDE SEQUENCE [LARGE SCALE GENOMIC DNA]</scope>
    <source>
        <strain evidence="6 7">Jerry-YX</strain>
    </source>
</reference>
<dbReference type="InterPro" id="IPR000277">
    <property type="entry name" value="Cys/Met-Metab_PyrdxlP-dep_enz"/>
</dbReference>
<dbReference type="PANTHER" id="PTHR43797:SF2">
    <property type="entry name" value="HOMOCYSTEINE_CYSTEINE SYNTHASE"/>
    <property type="match status" value="1"/>
</dbReference>
<evidence type="ECO:0000256" key="5">
    <source>
        <dbReference type="RuleBase" id="RU362118"/>
    </source>
</evidence>
<protein>
    <submittedName>
        <fullName evidence="6">Homocysteine synthase</fullName>
    </submittedName>
</protein>
<dbReference type="PANTHER" id="PTHR43797">
    <property type="entry name" value="HOMOCYSTEINE/CYSTEINE SYNTHASE"/>
    <property type="match status" value="1"/>
</dbReference>
<proteinExistence type="inferred from homology"/>
<dbReference type="EMBL" id="CP071382">
    <property type="protein sequence ID" value="QSV45606.1"/>
    <property type="molecule type" value="Genomic_DNA"/>
</dbReference>
<keyword evidence="4 5" id="KW-0663">Pyridoxal phosphate</keyword>
<comment type="similarity">
    <text evidence="2 5">Belongs to the trans-sulfuration enzymes family.</text>
</comment>
<evidence type="ECO:0000313" key="7">
    <source>
        <dbReference type="Proteomes" id="UP000663651"/>
    </source>
</evidence>
<dbReference type="NCBIfam" id="TIGR01326">
    <property type="entry name" value="OAH_OAS_sulfhy"/>
    <property type="match status" value="1"/>
</dbReference>
<dbReference type="InterPro" id="IPR054542">
    <property type="entry name" value="Cys_met_metab_PP"/>
</dbReference>
<sequence length="428" mass="46574">MSDTVRGFDTRALHAGQEPDPATLSRAVPIYQTASYSFKSSDHAANLFGLKEFGNIYTRLMNPTNDVLEKRLAELDGGVGALALASGQAAITCAVLNIAQAGQNIISTSYLYGGTYNLFHYTLPKLGITVKFVDTADPENIRRAIDANTRLVYTESVGNPKNNVDDFEAIARVAHEAGIPFVVDNTVTTPYLFRPLEHGADIVVYSLTKFICGHGTSIGGAVVDGGTFPWNNGRFPEMTEPDPSYHGLRYWDALGNLAYILKMRITLLRDMGACLSPFNAFLFLQGLETLPLRMARHVENARAVAQWLDKHPLVSWVNYPGLPNHENYENARKYLPKGEGAIIGFGIKGGLESGKRFIDSVKLLSHLANIGDAKSLVIHPASTTHQQLSGEEQLASGVTPDFIRLSIGIENVEDIIADIEQALAASQG</sequence>